<accession>A0A4U0FGM6</accession>
<gene>
    <name evidence="3" type="ORF">E5161_06630</name>
</gene>
<sequence length="116" mass="12261">MAEKKAIKAFVWGALTGAVTGAVTALLFAPKPGRELRKDISVTAQKVGDKTVEIGRQAGSAVQTLAKRTTEFASDAKQAASRFVTDIRSRSAENALDEESSAAEESNFEEKTAANS</sequence>
<dbReference type="AlphaFoldDB" id="A0A4U0FGM6"/>
<dbReference type="Pfam" id="PF12732">
    <property type="entry name" value="YtxH"/>
    <property type="match status" value="1"/>
</dbReference>
<proteinExistence type="predicted"/>
<evidence type="ECO:0000256" key="1">
    <source>
        <dbReference type="SAM" id="MobiDB-lite"/>
    </source>
</evidence>
<keyword evidence="4" id="KW-1185">Reference proteome</keyword>
<keyword evidence="2" id="KW-1133">Transmembrane helix</keyword>
<dbReference type="PANTHER" id="PTHR35792:SF2">
    <property type="entry name" value="GENERAL STRESS PROTEIN"/>
    <property type="match status" value="1"/>
</dbReference>
<evidence type="ECO:0000313" key="3">
    <source>
        <dbReference type="EMBL" id="TJY43544.1"/>
    </source>
</evidence>
<protein>
    <submittedName>
        <fullName evidence="3">YtxH domain-containing protein</fullName>
    </submittedName>
</protein>
<dbReference type="RefSeq" id="WP_136776905.1">
    <property type="nucleotide sequence ID" value="NZ_SUPK01000002.1"/>
</dbReference>
<dbReference type="Proteomes" id="UP000309673">
    <property type="component" value="Unassembled WGS sequence"/>
</dbReference>
<evidence type="ECO:0000256" key="2">
    <source>
        <dbReference type="SAM" id="Phobius"/>
    </source>
</evidence>
<reference evidence="3 4" key="1">
    <citation type="submission" date="2019-04" db="EMBL/GenBank/DDBJ databases">
        <title>Cohnella sp. nov., isolated from soil.</title>
        <authorList>
            <person name="Kim W."/>
        </authorList>
    </citation>
    <scope>NUCLEOTIDE SEQUENCE [LARGE SCALE GENOMIC DNA]</scope>
    <source>
        <strain evidence="3 4">CAU 1483</strain>
    </source>
</reference>
<keyword evidence="2" id="KW-0472">Membrane</keyword>
<comment type="caution">
    <text evidence="3">The sequence shown here is derived from an EMBL/GenBank/DDBJ whole genome shotgun (WGS) entry which is preliminary data.</text>
</comment>
<dbReference type="EMBL" id="SUPK01000002">
    <property type="protein sequence ID" value="TJY43544.1"/>
    <property type="molecule type" value="Genomic_DNA"/>
</dbReference>
<dbReference type="InterPro" id="IPR024623">
    <property type="entry name" value="YtxH"/>
</dbReference>
<keyword evidence="2" id="KW-0812">Transmembrane</keyword>
<name>A0A4U0FGM6_9BACL</name>
<dbReference type="InterPro" id="IPR052928">
    <property type="entry name" value="Desiccation-related_membrane"/>
</dbReference>
<evidence type="ECO:0000313" key="4">
    <source>
        <dbReference type="Proteomes" id="UP000309673"/>
    </source>
</evidence>
<feature type="region of interest" description="Disordered" evidence="1">
    <location>
        <begin position="93"/>
        <end position="116"/>
    </location>
</feature>
<organism evidence="3 4">
    <name type="scientific">Cohnella pontilimi</name>
    <dbReference type="NCBI Taxonomy" id="2564100"/>
    <lineage>
        <taxon>Bacteria</taxon>
        <taxon>Bacillati</taxon>
        <taxon>Bacillota</taxon>
        <taxon>Bacilli</taxon>
        <taxon>Bacillales</taxon>
        <taxon>Paenibacillaceae</taxon>
        <taxon>Cohnella</taxon>
    </lineage>
</organism>
<dbReference type="OrthoDB" id="9810874at2"/>
<feature type="transmembrane region" description="Helical" evidence="2">
    <location>
        <begin position="6"/>
        <end position="29"/>
    </location>
</feature>
<dbReference type="PANTHER" id="PTHR35792">
    <property type="entry name" value="GENERAL STRESS PROTEIN"/>
    <property type="match status" value="1"/>
</dbReference>